<dbReference type="Pfam" id="PF02073">
    <property type="entry name" value="Peptidase_M29"/>
    <property type="match status" value="1"/>
</dbReference>
<proteinExistence type="predicted"/>
<keyword evidence="1" id="KW-0479">Metal-binding</keyword>
<keyword evidence="2" id="KW-0378">Hydrolase</keyword>
<organism evidence="2 3">
    <name type="scientific">Nocardioides panacis</name>
    <dbReference type="NCBI Taxonomy" id="2849501"/>
    <lineage>
        <taxon>Bacteria</taxon>
        <taxon>Bacillati</taxon>
        <taxon>Actinomycetota</taxon>
        <taxon>Actinomycetes</taxon>
        <taxon>Propionibacteriales</taxon>
        <taxon>Nocardioidaceae</taxon>
        <taxon>Nocardioides</taxon>
    </lineage>
</organism>
<accession>A0A975SVL7</accession>
<dbReference type="Proteomes" id="UP000683575">
    <property type="component" value="Chromosome"/>
</dbReference>
<name>A0A975SVL7_9ACTN</name>
<dbReference type="PANTHER" id="PTHR34448:SF3">
    <property type="entry name" value="AMINOPEPTIDASE AMPS"/>
    <property type="match status" value="1"/>
</dbReference>
<protein>
    <submittedName>
        <fullName evidence="2">Aminopeptidase</fullName>
    </submittedName>
</protein>
<evidence type="ECO:0000256" key="1">
    <source>
        <dbReference type="ARBA" id="ARBA00022723"/>
    </source>
</evidence>
<dbReference type="InterPro" id="IPR052170">
    <property type="entry name" value="M29_Exopeptidase"/>
</dbReference>
<dbReference type="GO" id="GO:0046872">
    <property type="term" value="F:metal ion binding"/>
    <property type="evidence" value="ECO:0007669"/>
    <property type="project" value="UniProtKB-KW"/>
</dbReference>
<dbReference type="EMBL" id="CP077062">
    <property type="protein sequence ID" value="QWZ06627.1"/>
    <property type="molecule type" value="Genomic_DNA"/>
</dbReference>
<dbReference type="GO" id="GO:0006508">
    <property type="term" value="P:proteolysis"/>
    <property type="evidence" value="ECO:0007669"/>
    <property type="project" value="InterPro"/>
</dbReference>
<sequence length="412" mass="44113">MSADTDRIDSYAALVVHVGAHVQPGQEVLVSADVSHAPIARAVAEQAYAAGAARVLVEYHDPYVRRSALRHAPEAALTSSSRWELDRIDEWTTQGLAYIRLTGNPDPHVFDGIDPARTVLVSRELANRSREMMMSGQVQWTIVAAPNEGWATQVFGEPDLERLWEAVSVAMRLDAGGPEDVVEEWRRHRDRLGARARVLTDLGLDAVRYHGEGTDLTVGLIDDCVWTGGGLATSAGVAYMPNLPTEEVFTSPDRQRADGVIRTTRPLVLPGAGVLVEDLVVTFANGRIVDATASTGVEAVRAQLDSDEGARSLGEVSLVEGSSRVRAAGVTFHDTLFDENTGCHVAWGQGFPFCVPDGLSRSADELRALGLNFSAAHTDVVIGGPGVDVDGLTADGTVVPLVREDAWALPEA</sequence>
<dbReference type="KEGG" id="nps:KRR39_13790"/>
<dbReference type="PANTHER" id="PTHR34448">
    <property type="entry name" value="AMINOPEPTIDASE"/>
    <property type="match status" value="1"/>
</dbReference>
<reference evidence="2" key="1">
    <citation type="submission" date="2021-06" db="EMBL/GenBank/DDBJ databases">
        <title>Complete genome sequence of Nocardioides sp. G188.</title>
        <authorList>
            <person name="Im W.-T."/>
        </authorList>
    </citation>
    <scope>NUCLEOTIDE SEQUENCE</scope>
    <source>
        <strain evidence="2">G188</strain>
    </source>
</reference>
<keyword evidence="2" id="KW-0031">Aminopeptidase</keyword>
<keyword evidence="2" id="KW-0645">Protease</keyword>
<dbReference type="GO" id="GO:0004177">
    <property type="term" value="F:aminopeptidase activity"/>
    <property type="evidence" value="ECO:0007669"/>
    <property type="project" value="UniProtKB-KW"/>
</dbReference>
<evidence type="ECO:0000313" key="3">
    <source>
        <dbReference type="Proteomes" id="UP000683575"/>
    </source>
</evidence>
<evidence type="ECO:0000313" key="2">
    <source>
        <dbReference type="EMBL" id="QWZ06627.1"/>
    </source>
</evidence>
<dbReference type="AlphaFoldDB" id="A0A975SVL7"/>
<gene>
    <name evidence="2" type="ORF">KRR39_13790</name>
</gene>
<dbReference type="RefSeq" id="WP_216937677.1">
    <property type="nucleotide sequence ID" value="NZ_CP077062.1"/>
</dbReference>
<keyword evidence="3" id="KW-1185">Reference proteome</keyword>
<dbReference type="InterPro" id="IPR000787">
    <property type="entry name" value="Peptidase_M29"/>
</dbReference>